<dbReference type="Pfam" id="PF07957">
    <property type="entry name" value="DUF3294"/>
    <property type="match status" value="1"/>
</dbReference>
<comment type="caution">
    <text evidence="1">The sequence shown here is derived from an EMBL/GenBank/DDBJ whole genome shotgun (WGS) entry which is preliminary data.</text>
</comment>
<proteinExistence type="predicted"/>
<evidence type="ECO:0000313" key="2">
    <source>
        <dbReference type="Proteomes" id="UP000276133"/>
    </source>
</evidence>
<dbReference type="OrthoDB" id="10207181at2759"/>
<dbReference type="AlphaFoldDB" id="A0A3M7RCW0"/>
<dbReference type="Proteomes" id="UP000276133">
    <property type="component" value="Unassembled WGS sequence"/>
</dbReference>
<reference evidence="1 2" key="1">
    <citation type="journal article" date="2018" name="Sci. Rep.">
        <title>Genomic signatures of local adaptation to the degree of environmental predictability in rotifers.</title>
        <authorList>
            <person name="Franch-Gras L."/>
            <person name="Hahn C."/>
            <person name="Garcia-Roger E.M."/>
            <person name="Carmona M.J."/>
            <person name="Serra M."/>
            <person name="Gomez A."/>
        </authorList>
    </citation>
    <scope>NUCLEOTIDE SEQUENCE [LARGE SCALE GENOMIC DNA]</scope>
    <source>
        <strain evidence="1">HYR1</strain>
    </source>
</reference>
<dbReference type="EMBL" id="REGN01003697">
    <property type="protein sequence ID" value="RNA21301.1"/>
    <property type="molecule type" value="Genomic_DNA"/>
</dbReference>
<name>A0A3M7RCW0_BRAPC</name>
<keyword evidence="2" id="KW-1185">Reference proteome</keyword>
<accession>A0A3M7RCW0</accession>
<protein>
    <submittedName>
        <fullName evidence="1">Uncharacterized protein</fullName>
    </submittedName>
</protein>
<organism evidence="1 2">
    <name type="scientific">Brachionus plicatilis</name>
    <name type="common">Marine rotifer</name>
    <name type="synonym">Brachionus muelleri</name>
    <dbReference type="NCBI Taxonomy" id="10195"/>
    <lineage>
        <taxon>Eukaryota</taxon>
        <taxon>Metazoa</taxon>
        <taxon>Spiralia</taxon>
        <taxon>Gnathifera</taxon>
        <taxon>Rotifera</taxon>
        <taxon>Eurotatoria</taxon>
        <taxon>Monogononta</taxon>
        <taxon>Pseudotrocha</taxon>
        <taxon>Ploima</taxon>
        <taxon>Brachionidae</taxon>
        <taxon>Brachionus</taxon>
    </lineage>
</organism>
<evidence type="ECO:0000313" key="1">
    <source>
        <dbReference type="EMBL" id="RNA21301.1"/>
    </source>
</evidence>
<dbReference type="InterPro" id="IPR012917">
    <property type="entry name" value="DUF3294"/>
</dbReference>
<sequence length="139" mass="16116">MTDRRLEPRQAIENQPPSLLSESNSRLFELLERISANVETLTQRVGNLEQSVTNLDKVSLARSMNNSCRRSDSEIIWPEKDKMAFPYQVTTLGDFHNLNNDQIKQILQHYNLEIDQNDDEEENIGQLKNFLGLLNSNRN</sequence>
<gene>
    <name evidence="1" type="ORF">BpHYR1_022402</name>
</gene>